<evidence type="ECO:0000259" key="6">
    <source>
        <dbReference type="SMART" id="SM00861"/>
    </source>
</evidence>
<dbReference type="EMBL" id="JANVFO010000015">
    <property type="protein sequence ID" value="KAJ3734046.1"/>
    <property type="molecule type" value="Genomic_DNA"/>
</dbReference>
<keyword evidence="7" id="KW-0670">Pyruvate</keyword>
<dbReference type="GO" id="GO:0006091">
    <property type="term" value="P:generation of precursor metabolites and energy"/>
    <property type="evidence" value="ECO:0007669"/>
    <property type="project" value="UniProtKB-ARBA"/>
</dbReference>
<evidence type="ECO:0000256" key="5">
    <source>
        <dbReference type="SAM" id="MobiDB-lite"/>
    </source>
</evidence>
<dbReference type="InterPro" id="IPR029061">
    <property type="entry name" value="THDP-binding"/>
</dbReference>
<reference evidence="7" key="2">
    <citation type="journal article" date="2023" name="Proc. Natl. Acad. Sci. U.S.A.">
        <title>A global phylogenomic analysis of the shiitake genus Lentinula.</title>
        <authorList>
            <person name="Sierra-Patev S."/>
            <person name="Min B."/>
            <person name="Naranjo-Ortiz M."/>
            <person name="Looney B."/>
            <person name="Konkel Z."/>
            <person name="Slot J.C."/>
            <person name="Sakamoto Y."/>
            <person name="Steenwyk J.L."/>
            <person name="Rokas A."/>
            <person name="Carro J."/>
            <person name="Camarero S."/>
            <person name="Ferreira P."/>
            <person name="Molpeceres G."/>
            <person name="Ruiz-Duenas F.J."/>
            <person name="Serrano A."/>
            <person name="Henrissat B."/>
            <person name="Drula E."/>
            <person name="Hughes K.W."/>
            <person name="Mata J.L."/>
            <person name="Ishikawa N.K."/>
            <person name="Vargas-Isla R."/>
            <person name="Ushijima S."/>
            <person name="Smith C.A."/>
            <person name="Donoghue J."/>
            <person name="Ahrendt S."/>
            <person name="Andreopoulos W."/>
            <person name="He G."/>
            <person name="LaButti K."/>
            <person name="Lipzen A."/>
            <person name="Ng V."/>
            <person name="Riley R."/>
            <person name="Sandor L."/>
            <person name="Barry K."/>
            <person name="Martinez A.T."/>
            <person name="Xiao Y."/>
            <person name="Gibbons J.G."/>
            <person name="Terashima K."/>
            <person name="Grigoriev I.V."/>
            <person name="Hibbett D."/>
        </authorList>
    </citation>
    <scope>NUCLEOTIDE SEQUENCE</scope>
    <source>
        <strain evidence="7">ET3784</strain>
    </source>
</reference>
<dbReference type="SUPFAM" id="SSF52922">
    <property type="entry name" value="TK C-terminal domain-like"/>
    <property type="match status" value="1"/>
</dbReference>
<dbReference type="CDD" id="cd07036">
    <property type="entry name" value="TPP_PYR_E1-PDHc-beta_like"/>
    <property type="match status" value="1"/>
</dbReference>
<keyword evidence="3" id="KW-0560">Oxidoreductase</keyword>
<dbReference type="PANTHER" id="PTHR42980">
    <property type="entry name" value="2-OXOISOVALERATE DEHYDROGENASE SUBUNIT BETA-RELATED"/>
    <property type="match status" value="1"/>
</dbReference>
<dbReference type="AlphaFoldDB" id="A0AA38JRI0"/>
<dbReference type="InterPro" id="IPR005475">
    <property type="entry name" value="Transketolase-like_Pyr-bd"/>
</dbReference>
<name>A0AA38JRI0_9AGAR</name>
<dbReference type="Pfam" id="PF02780">
    <property type="entry name" value="Transketolase_C"/>
    <property type="match status" value="1"/>
</dbReference>
<comment type="catalytic activity">
    <reaction evidence="4">
        <text>N(6)-[(R)-lipoyl]-L-lysyl-[protein] + 3-methyl-2-oxobutanoate + H(+) = N(6)-[(R)-S(8)-2-methylpropanoyldihydrolipoyl]-L-lysyl-[protein] + CO2</text>
        <dbReference type="Rhea" id="RHEA:13457"/>
        <dbReference type="Rhea" id="RHEA-COMP:10474"/>
        <dbReference type="Rhea" id="RHEA-COMP:10497"/>
        <dbReference type="ChEBI" id="CHEBI:11851"/>
        <dbReference type="ChEBI" id="CHEBI:15378"/>
        <dbReference type="ChEBI" id="CHEBI:16526"/>
        <dbReference type="ChEBI" id="CHEBI:83099"/>
        <dbReference type="ChEBI" id="CHEBI:83142"/>
        <dbReference type="EC" id="1.2.4.4"/>
    </reaction>
    <physiologicalReaction direction="left-to-right" evidence="4">
        <dbReference type="Rhea" id="RHEA:13458"/>
    </physiologicalReaction>
</comment>
<dbReference type="SUPFAM" id="SSF52518">
    <property type="entry name" value="Thiamin diphosphate-binding fold (THDP-binding)"/>
    <property type="match status" value="1"/>
</dbReference>
<dbReference type="GO" id="GO:0003863">
    <property type="term" value="F:branched-chain 2-oxo acid dehydrogenase activity"/>
    <property type="evidence" value="ECO:0007669"/>
    <property type="project" value="UniProtKB-EC"/>
</dbReference>
<evidence type="ECO:0000256" key="1">
    <source>
        <dbReference type="ARBA" id="ARBA00001964"/>
    </source>
</evidence>
<proteinExistence type="predicted"/>
<protein>
    <recommendedName>
        <fullName evidence="2">3-methyl-2-oxobutanoate dehydrogenase (2-methylpropanoyl-transferring)</fullName>
        <ecNumber evidence="2">1.2.4.4</ecNumber>
    </recommendedName>
</protein>
<organism evidence="7 8">
    <name type="scientific">Lentinula guzmanii</name>
    <dbReference type="NCBI Taxonomy" id="2804957"/>
    <lineage>
        <taxon>Eukaryota</taxon>
        <taxon>Fungi</taxon>
        <taxon>Dikarya</taxon>
        <taxon>Basidiomycota</taxon>
        <taxon>Agaricomycotina</taxon>
        <taxon>Agaricomycetes</taxon>
        <taxon>Agaricomycetidae</taxon>
        <taxon>Agaricales</taxon>
        <taxon>Marasmiineae</taxon>
        <taxon>Omphalotaceae</taxon>
        <taxon>Lentinula</taxon>
    </lineage>
</organism>
<dbReference type="GO" id="GO:0009083">
    <property type="term" value="P:branched-chain amino acid catabolic process"/>
    <property type="evidence" value="ECO:0007669"/>
    <property type="project" value="TreeGrafter"/>
</dbReference>
<gene>
    <name evidence="7" type="ORF">DFJ43DRAFT_1065859</name>
</gene>
<dbReference type="InterPro" id="IPR009014">
    <property type="entry name" value="Transketo_C/PFOR_II"/>
</dbReference>
<dbReference type="Gene3D" id="3.40.50.970">
    <property type="match status" value="1"/>
</dbReference>
<dbReference type="GO" id="GO:0007584">
    <property type="term" value="P:response to nutrient"/>
    <property type="evidence" value="ECO:0007669"/>
    <property type="project" value="TreeGrafter"/>
</dbReference>
<keyword evidence="8" id="KW-1185">Reference proteome</keyword>
<dbReference type="SMART" id="SM00861">
    <property type="entry name" value="Transket_pyr"/>
    <property type="match status" value="1"/>
</dbReference>
<sequence length="504" mass="54208">MRNISPLSRLTTTTTTRRISQIPRTQSWLSDWRHISSSSSTRSTAAAPNTDSTASALEPPPAGGHLPSISSSALLKHTREQSLKTPGILWADAELDEARGTSSLSSATAGRETRKMNMYQAIRDALSIALSTDDSAIVFGEDVAFGGVFRCTLGLAEEYGRERVFNTPLTEQGVVGFGIGYASMGSKLGDSTLGGRGMGGTAIAEIQFADYIWPAFDQLLNEASKFRYRSGGQFNVGGLTVRCPTMAVGHGGLYHSQSPEGFFMGAGGLKVVIPRSPLQAKGLLLSAIRDPNPVVFMEPKILYRSAVEQVPTSDYTLPLGRAEILTTGSDLTVVTYGTSVYRCEQAIHLLTHPPQGSGIERTVKDALGDWRRGTGKNVSSSPSIELVDLRTILPYDLPLVLRSLSKTHRLLIVHEGPTTGGVGMQIAGDVVSGLALTTSNARGEENSIGEDMRRLRKEAFLGLEAPVKVIGGWDTPGVALQPTKKSEIHRMYKYSSIGIHYNQQ</sequence>
<evidence type="ECO:0000256" key="4">
    <source>
        <dbReference type="ARBA" id="ARBA00051764"/>
    </source>
</evidence>
<evidence type="ECO:0000256" key="2">
    <source>
        <dbReference type="ARBA" id="ARBA00012277"/>
    </source>
</evidence>
<evidence type="ECO:0000256" key="3">
    <source>
        <dbReference type="ARBA" id="ARBA00023002"/>
    </source>
</evidence>
<feature type="domain" description="Transketolase-like pyrimidine-binding" evidence="6">
    <location>
        <begin position="116"/>
        <end position="305"/>
    </location>
</feature>
<dbReference type="PANTHER" id="PTHR42980:SF1">
    <property type="entry name" value="2-OXOISOVALERATE DEHYDROGENASE SUBUNIT BETA, MITOCHONDRIAL"/>
    <property type="match status" value="1"/>
</dbReference>
<comment type="caution">
    <text evidence="7">The sequence shown here is derived from an EMBL/GenBank/DDBJ whole genome shotgun (WGS) entry which is preliminary data.</text>
</comment>
<dbReference type="Proteomes" id="UP001176059">
    <property type="component" value="Unassembled WGS sequence"/>
</dbReference>
<dbReference type="FunFam" id="3.40.50.970:FF:000001">
    <property type="entry name" value="Pyruvate dehydrogenase E1 beta subunit"/>
    <property type="match status" value="1"/>
</dbReference>
<feature type="region of interest" description="Disordered" evidence="5">
    <location>
        <begin position="39"/>
        <end position="69"/>
    </location>
</feature>
<dbReference type="Pfam" id="PF02779">
    <property type="entry name" value="Transket_pyr"/>
    <property type="match status" value="1"/>
</dbReference>
<dbReference type="EC" id="1.2.4.4" evidence="2"/>
<evidence type="ECO:0000313" key="7">
    <source>
        <dbReference type="EMBL" id="KAJ3734046.1"/>
    </source>
</evidence>
<dbReference type="Gene3D" id="3.40.50.920">
    <property type="match status" value="1"/>
</dbReference>
<evidence type="ECO:0000313" key="8">
    <source>
        <dbReference type="Proteomes" id="UP001176059"/>
    </source>
</evidence>
<comment type="cofactor">
    <cofactor evidence="1">
        <name>thiamine diphosphate</name>
        <dbReference type="ChEBI" id="CHEBI:58937"/>
    </cofactor>
</comment>
<dbReference type="InterPro" id="IPR033248">
    <property type="entry name" value="Transketolase_C"/>
</dbReference>
<accession>A0AA38JRI0</accession>
<reference evidence="7" key="1">
    <citation type="submission" date="2022-08" db="EMBL/GenBank/DDBJ databases">
        <authorList>
            <consortium name="DOE Joint Genome Institute"/>
            <person name="Min B."/>
            <person name="Sierra-Patev S."/>
            <person name="Naranjo-Ortiz M."/>
            <person name="Looney B."/>
            <person name="Konkel Z."/>
            <person name="Slot J.C."/>
            <person name="Sakamoto Y."/>
            <person name="Steenwyk J.L."/>
            <person name="Rokas A."/>
            <person name="Carro J."/>
            <person name="Camarero S."/>
            <person name="Ferreira P."/>
            <person name="Molpeceres G."/>
            <person name="Ruiz-duenas F.J."/>
            <person name="Serrano A."/>
            <person name="Henrissat B."/>
            <person name="Drula E."/>
            <person name="Hughes K.W."/>
            <person name="Mata J.L."/>
            <person name="Ishikawa N.K."/>
            <person name="Vargas-Isla R."/>
            <person name="Ushijima S."/>
            <person name="Smith C.A."/>
            <person name="Ahrendt S."/>
            <person name="Andreopoulos W."/>
            <person name="He G."/>
            <person name="LaButti K."/>
            <person name="Lipzen A."/>
            <person name="Ng V."/>
            <person name="Riley R."/>
            <person name="Sandor L."/>
            <person name="Barry K."/>
            <person name="Martinez A.T."/>
            <person name="Xiao Y."/>
            <person name="Gibbons J.G."/>
            <person name="Terashima K."/>
            <person name="Hibbett D.S."/>
            <person name="Grigoriev I.V."/>
        </authorList>
    </citation>
    <scope>NUCLEOTIDE SEQUENCE</scope>
    <source>
        <strain evidence="7">ET3784</strain>
    </source>
</reference>